<gene>
    <name evidence="1" type="ORF">CDAR_100391</name>
</gene>
<proteinExistence type="predicted"/>
<accession>A0AAV4X3J4</accession>
<keyword evidence="2" id="KW-1185">Reference proteome</keyword>
<name>A0AAV4X3J4_9ARAC</name>
<organism evidence="1 2">
    <name type="scientific">Caerostris darwini</name>
    <dbReference type="NCBI Taxonomy" id="1538125"/>
    <lineage>
        <taxon>Eukaryota</taxon>
        <taxon>Metazoa</taxon>
        <taxon>Ecdysozoa</taxon>
        <taxon>Arthropoda</taxon>
        <taxon>Chelicerata</taxon>
        <taxon>Arachnida</taxon>
        <taxon>Araneae</taxon>
        <taxon>Araneomorphae</taxon>
        <taxon>Entelegynae</taxon>
        <taxon>Araneoidea</taxon>
        <taxon>Araneidae</taxon>
        <taxon>Caerostris</taxon>
    </lineage>
</organism>
<dbReference type="Proteomes" id="UP001054837">
    <property type="component" value="Unassembled WGS sequence"/>
</dbReference>
<comment type="caution">
    <text evidence="1">The sequence shown here is derived from an EMBL/GenBank/DDBJ whole genome shotgun (WGS) entry which is preliminary data.</text>
</comment>
<protein>
    <submittedName>
        <fullName evidence="1">Uncharacterized protein</fullName>
    </submittedName>
</protein>
<sequence>MLSLLLQTLRNHSVKEGICPHRWDPAYFGWGLRTEPPSVVLGSASFLGSVIMNVTMSSNVVWTNSTSAVKIGVFMFSSRKSIMLKSPSIISPSFVARATKSYFLPFARKGMLEIFFLYINVNGKVIVSSAQSLP</sequence>
<reference evidence="1 2" key="1">
    <citation type="submission" date="2021-06" db="EMBL/GenBank/DDBJ databases">
        <title>Caerostris darwini draft genome.</title>
        <authorList>
            <person name="Kono N."/>
            <person name="Arakawa K."/>
        </authorList>
    </citation>
    <scope>NUCLEOTIDE SEQUENCE [LARGE SCALE GENOMIC DNA]</scope>
</reference>
<dbReference type="EMBL" id="BPLQ01015574">
    <property type="protein sequence ID" value="GIY89094.1"/>
    <property type="molecule type" value="Genomic_DNA"/>
</dbReference>
<evidence type="ECO:0000313" key="1">
    <source>
        <dbReference type="EMBL" id="GIY89094.1"/>
    </source>
</evidence>
<evidence type="ECO:0000313" key="2">
    <source>
        <dbReference type="Proteomes" id="UP001054837"/>
    </source>
</evidence>
<dbReference type="AlphaFoldDB" id="A0AAV4X3J4"/>